<feature type="compositionally biased region" description="Polar residues" evidence="1">
    <location>
        <begin position="104"/>
        <end position="113"/>
    </location>
</feature>
<gene>
    <name evidence="2" type="ORF">CVT26_009082</name>
</gene>
<keyword evidence="3" id="KW-1185">Reference proteome</keyword>
<proteinExistence type="predicted"/>
<dbReference type="Proteomes" id="UP000284706">
    <property type="component" value="Unassembled WGS sequence"/>
</dbReference>
<accession>A0A409X4C8</accession>
<dbReference type="InParanoid" id="A0A409X4C8"/>
<feature type="region of interest" description="Disordered" evidence="1">
    <location>
        <begin position="1"/>
        <end position="241"/>
    </location>
</feature>
<feature type="compositionally biased region" description="Polar residues" evidence="1">
    <location>
        <begin position="16"/>
        <end position="28"/>
    </location>
</feature>
<feature type="compositionally biased region" description="Low complexity" evidence="1">
    <location>
        <begin position="179"/>
        <end position="200"/>
    </location>
</feature>
<feature type="compositionally biased region" description="Polar residues" evidence="1">
    <location>
        <begin position="124"/>
        <end position="134"/>
    </location>
</feature>
<sequence length="455" mass="50333">ESLDHCPHKTHAGLCSSRSFPTLASALNNKKKERSNAPFAAQEMRVQTPQHTDTPPTTPAPPKTPSRSHQGENGSPVMTAPMSQGQRRVDNAGITEQPPATPSYPRTNITFTRTVIRPTDEGPITTTVSRSISRPTIPGESLRIPGVIDIDDFDGDDDQEPPPTPTPQNRSTARRTPVATDPTSPSRPSRSSNSQATSATPSNRNATSSRQNADSSHQTATSSRAPDSSHQTATSSRAPIPNLIVLPSQLIRSNNLRPQSSEGASATIPSIREIIPRHPKSFVRPRRIGVHKWTEVLKRSWGKLHLAEGRDTYDEAHKLYTWAYDNRFIFIDPRPGSRFANQPAVERELPANLDQIPIIQEWPSPEHFRLTLLANKSKYYVIICGEQVGIWTAWMEAGARLVRVLGEADFTTVSTKNEALALYQTHYTRQTLREIPIPGGVFDRRVVVPPFPAYD</sequence>
<feature type="compositionally biased region" description="Polar residues" evidence="1">
    <location>
        <begin position="201"/>
        <end position="237"/>
    </location>
</feature>
<organism evidence="2 3">
    <name type="scientific">Gymnopilus dilepis</name>
    <dbReference type="NCBI Taxonomy" id="231916"/>
    <lineage>
        <taxon>Eukaryota</taxon>
        <taxon>Fungi</taxon>
        <taxon>Dikarya</taxon>
        <taxon>Basidiomycota</taxon>
        <taxon>Agaricomycotina</taxon>
        <taxon>Agaricomycetes</taxon>
        <taxon>Agaricomycetidae</taxon>
        <taxon>Agaricales</taxon>
        <taxon>Agaricineae</taxon>
        <taxon>Hymenogastraceae</taxon>
        <taxon>Gymnopilus</taxon>
    </lineage>
</organism>
<evidence type="ECO:0000313" key="2">
    <source>
        <dbReference type="EMBL" id="PPQ85609.1"/>
    </source>
</evidence>
<dbReference type="AlphaFoldDB" id="A0A409X4C8"/>
<protein>
    <submittedName>
        <fullName evidence="2">Uncharacterized protein</fullName>
    </submittedName>
</protein>
<dbReference type="EMBL" id="NHYE01004260">
    <property type="protein sequence ID" value="PPQ85609.1"/>
    <property type="molecule type" value="Genomic_DNA"/>
</dbReference>
<reference evidence="2 3" key="1">
    <citation type="journal article" date="2018" name="Evol. Lett.">
        <title>Horizontal gene cluster transfer increased hallucinogenic mushroom diversity.</title>
        <authorList>
            <person name="Reynolds H.T."/>
            <person name="Vijayakumar V."/>
            <person name="Gluck-Thaler E."/>
            <person name="Korotkin H.B."/>
            <person name="Matheny P.B."/>
            <person name="Slot J.C."/>
        </authorList>
    </citation>
    <scope>NUCLEOTIDE SEQUENCE [LARGE SCALE GENOMIC DNA]</scope>
    <source>
        <strain evidence="2 3">SRW20</strain>
    </source>
</reference>
<comment type="caution">
    <text evidence="2">The sequence shown here is derived from an EMBL/GenBank/DDBJ whole genome shotgun (WGS) entry which is preliminary data.</text>
</comment>
<evidence type="ECO:0000256" key="1">
    <source>
        <dbReference type="SAM" id="MobiDB-lite"/>
    </source>
</evidence>
<name>A0A409X4C8_9AGAR</name>
<feature type="compositionally biased region" description="Acidic residues" evidence="1">
    <location>
        <begin position="149"/>
        <end position="160"/>
    </location>
</feature>
<evidence type="ECO:0000313" key="3">
    <source>
        <dbReference type="Proteomes" id="UP000284706"/>
    </source>
</evidence>
<feature type="non-terminal residue" evidence="2">
    <location>
        <position position="1"/>
    </location>
</feature>